<dbReference type="InterPro" id="IPR015942">
    <property type="entry name" value="Asp/Glu/hydantoin_racemase"/>
</dbReference>
<dbReference type="PANTHER" id="PTHR21198">
    <property type="entry name" value="GLUTAMATE RACEMASE"/>
    <property type="match status" value="1"/>
</dbReference>
<reference evidence="3 4" key="1">
    <citation type="submission" date="2018-04" db="EMBL/GenBank/DDBJ databases">
        <title>Genomic Encyclopedia of Type Strains, Phase IV (KMG-IV): sequencing the most valuable type-strain genomes for metagenomic binning, comparative biology and taxonomic classification.</title>
        <authorList>
            <person name="Goeker M."/>
        </authorList>
    </citation>
    <scope>NUCLEOTIDE SEQUENCE [LARGE SCALE GENOMIC DNA]</scope>
    <source>
        <strain evidence="3 4">DSM 10065</strain>
    </source>
</reference>
<dbReference type="RefSeq" id="WP_017524161.1">
    <property type="nucleotide sequence ID" value="NZ_JACCEX010000001.1"/>
</dbReference>
<keyword evidence="4" id="KW-1185">Reference proteome</keyword>
<dbReference type="InterPro" id="IPR001920">
    <property type="entry name" value="Asp/Glu_race"/>
</dbReference>
<protein>
    <submittedName>
        <fullName evidence="3">Aspartate racemase</fullName>
    </submittedName>
</protein>
<dbReference type="NCBIfam" id="TIGR00035">
    <property type="entry name" value="asp_race"/>
    <property type="match status" value="1"/>
</dbReference>
<dbReference type="InterPro" id="IPR033134">
    <property type="entry name" value="Asp/Glu_racemase_AS_2"/>
</dbReference>
<sequence length="252" mass="26703">MNTPETAAAVRCIGLVGGMSWESSALYYRLLNQAVQRELGGLHNAVSIMATLDFQLLADAAGRGDWKQVEVQIGGAARQLEQGGADFMLLTANTAHQVFDALPKYTRLPALHIGVPVARALKEAGHARVGIIGTRHVTESSFYADWMSQHAGIQVVPPEAGDRQWLDDVIFSELARGAVRAQSRGRLLAVLDRMQRAGLDAVIVACTELPLLLAADGPAPALPCLDTVALHVAMAVDIALGRAQIACGEGPA</sequence>
<evidence type="ECO:0000256" key="2">
    <source>
        <dbReference type="ARBA" id="ARBA00023235"/>
    </source>
</evidence>
<dbReference type="InterPro" id="IPR004380">
    <property type="entry name" value="Asp_race"/>
</dbReference>
<dbReference type="EMBL" id="QEKO01000001">
    <property type="protein sequence ID" value="PVY68013.1"/>
    <property type="molecule type" value="Genomic_DNA"/>
</dbReference>
<dbReference type="Pfam" id="PF01177">
    <property type="entry name" value="Asp_Glu_race"/>
    <property type="match status" value="1"/>
</dbReference>
<dbReference type="SUPFAM" id="SSF53681">
    <property type="entry name" value="Aspartate/glutamate racemase"/>
    <property type="match status" value="2"/>
</dbReference>
<dbReference type="OrthoDB" id="9803739at2"/>
<proteinExistence type="inferred from homology"/>
<name>A0A2U1CQ56_9BURK</name>
<comment type="caution">
    <text evidence="3">The sequence shown here is derived from an EMBL/GenBank/DDBJ whole genome shotgun (WGS) entry which is preliminary data.</text>
</comment>
<dbReference type="Proteomes" id="UP000246145">
    <property type="component" value="Unassembled WGS sequence"/>
</dbReference>
<dbReference type="AlphaFoldDB" id="A0A2U1CQ56"/>
<keyword evidence="2" id="KW-0413">Isomerase</keyword>
<accession>A0A2U1CQ56</accession>
<dbReference type="PANTHER" id="PTHR21198:SF7">
    <property type="entry name" value="ASPARTATE-GLUTAMATE RACEMASE FAMILY"/>
    <property type="match status" value="1"/>
</dbReference>
<dbReference type="STRING" id="1231391.GCA_000308195_01803"/>
<dbReference type="Gene3D" id="3.40.50.1860">
    <property type="match status" value="2"/>
</dbReference>
<evidence type="ECO:0000256" key="1">
    <source>
        <dbReference type="ARBA" id="ARBA00007847"/>
    </source>
</evidence>
<dbReference type="GO" id="GO:0047661">
    <property type="term" value="F:amino-acid racemase activity"/>
    <property type="evidence" value="ECO:0007669"/>
    <property type="project" value="InterPro"/>
</dbReference>
<evidence type="ECO:0000313" key="3">
    <source>
        <dbReference type="EMBL" id="PVY68013.1"/>
    </source>
</evidence>
<organism evidence="3 4">
    <name type="scientific">Pusillimonas noertemannii</name>
    <dbReference type="NCBI Taxonomy" id="305977"/>
    <lineage>
        <taxon>Bacteria</taxon>
        <taxon>Pseudomonadati</taxon>
        <taxon>Pseudomonadota</taxon>
        <taxon>Betaproteobacteria</taxon>
        <taxon>Burkholderiales</taxon>
        <taxon>Alcaligenaceae</taxon>
        <taxon>Pusillimonas</taxon>
    </lineage>
</organism>
<gene>
    <name evidence="3" type="ORF">C7440_0399</name>
</gene>
<evidence type="ECO:0000313" key="4">
    <source>
        <dbReference type="Proteomes" id="UP000246145"/>
    </source>
</evidence>
<comment type="similarity">
    <text evidence="1">Belongs to the aspartate/glutamate racemases family.</text>
</comment>
<dbReference type="PROSITE" id="PS00924">
    <property type="entry name" value="ASP_GLU_RACEMASE_2"/>
    <property type="match status" value="1"/>
</dbReference>